<dbReference type="PANTHER" id="PTHR42904">
    <property type="entry name" value="NUDIX HYDROLASE, NUDC SUBFAMILY"/>
    <property type="match status" value="1"/>
</dbReference>
<evidence type="ECO:0000256" key="6">
    <source>
        <dbReference type="ARBA" id="ARBA00022801"/>
    </source>
</evidence>
<keyword evidence="6 12" id="KW-0378">Hydrolase</keyword>
<dbReference type="InterPro" id="IPR000086">
    <property type="entry name" value="NUDIX_hydrolase_dom"/>
</dbReference>
<protein>
    <recommendedName>
        <fullName evidence="4">NAD(+) diphosphatase</fullName>
        <ecNumber evidence="4">3.6.1.22</ecNumber>
    </recommendedName>
</protein>
<feature type="domain" description="Nudix hydrolase" evidence="11">
    <location>
        <begin position="156"/>
        <end position="285"/>
    </location>
</feature>
<feature type="region of interest" description="Disordered" evidence="10">
    <location>
        <begin position="1"/>
        <end position="24"/>
    </location>
</feature>
<accession>A0ABV3T0N7</accession>
<dbReference type="PROSITE" id="PS00893">
    <property type="entry name" value="NUDIX_BOX"/>
    <property type="match status" value="1"/>
</dbReference>
<name>A0ABV3T0N7_9ACTN</name>
<evidence type="ECO:0000256" key="3">
    <source>
        <dbReference type="ARBA" id="ARBA00009595"/>
    </source>
</evidence>
<dbReference type="InterPro" id="IPR049734">
    <property type="entry name" value="NudC-like_C"/>
</dbReference>
<dbReference type="EMBL" id="JBFPJR010000025">
    <property type="protein sequence ID" value="MEX0428756.1"/>
    <property type="molecule type" value="Genomic_DNA"/>
</dbReference>
<evidence type="ECO:0000256" key="4">
    <source>
        <dbReference type="ARBA" id="ARBA00012381"/>
    </source>
</evidence>
<dbReference type="PROSITE" id="PS51462">
    <property type="entry name" value="NUDIX"/>
    <property type="match status" value="1"/>
</dbReference>
<evidence type="ECO:0000256" key="5">
    <source>
        <dbReference type="ARBA" id="ARBA00022723"/>
    </source>
</evidence>
<proteinExistence type="inferred from homology"/>
<gene>
    <name evidence="12" type="primary">nudC</name>
    <name evidence="12" type="ORF">AB3X52_14095</name>
</gene>
<keyword evidence="8" id="KW-0520">NAD</keyword>
<dbReference type="Pfam" id="PF00293">
    <property type="entry name" value="NUDIX"/>
    <property type="match status" value="1"/>
</dbReference>
<dbReference type="InterPro" id="IPR050241">
    <property type="entry name" value="NAD-cap_RNA_hydrolase_NudC"/>
</dbReference>
<evidence type="ECO:0000256" key="10">
    <source>
        <dbReference type="SAM" id="MobiDB-lite"/>
    </source>
</evidence>
<dbReference type="CDD" id="cd03429">
    <property type="entry name" value="NUDIX_NADH_pyrophosphatase_Nudt13"/>
    <property type="match status" value="1"/>
</dbReference>
<keyword evidence="5" id="KW-0479">Metal-binding</keyword>
<evidence type="ECO:0000256" key="7">
    <source>
        <dbReference type="ARBA" id="ARBA00022842"/>
    </source>
</evidence>
<keyword evidence="7" id="KW-0460">Magnesium</keyword>
<evidence type="ECO:0000313" key="12">
    <source>
        <dbReference type="EMBL" id="MEX0428756.1"/>
    </source>
</evidence>
<evidence type="ECO:0000256" key="8">
    <source>
        <dbReference type="ARBA" id="ARBA00023027"/>
    </source>
</evidence>
<comment type="caution">
    <text evidence="12">The sequence shown here is derived from an EMBL/GenBank/DDBJ whole genome shotgun (WGS) entry which is preliminary data.</text>
</comment>
<dbReference type="EC" id="3.6.1.22" evidence="4"/>
<dbReference type="Gene3D" id="3.90.79.20">
    <property type="match status" value="1"/>
</dbReference>
<organism evidence="12 13">
    <name type="scientific">Nocardioides eburneus</name>
    <dbReference type="NCBI Taxonomy" id="3231482"/>
    <lineage>
        <taxon>Bacteria</taxon>
        <taxon>Bacillati</taxon>
        <taxon>Actinomycetota</taxon>
        <taxon>Actinomycetes</taxon>
        <taxon>Propionibacteriales</taxon>
        <taxon>Nocardioidaceae</taxon>
        <taxon>Nocardioides</taxon>
    </lineage>
</organism>
<evidence type="ECO:0000313" key="13">
    <source>
        <dbReference type="Proteomes" id="UP001556631"/>
    </source>
</evidence>
<sequence>MPPTHQHVHEQLTGNAHDRSGHRRRDQAWLDARWNDETTRVLVVAGSRVAPADQTVGWLSPAQAPDGIRVLLGEHDGRADFAVLTDQSYAGDDWVGLRGLFPALLADSTDATLVFHAIGLAEWHRATRFCARCGQSVHPAAAGHELVCDQGHQTFPRTDPAVIMLITDGEPGAEDERCLLGHHARWPEGRFSTLAGFCEPGESLEDAVRREVGEETGVVVGEVTYFGNQPWPLPASLMLGFTGRAVATEIECDLEEIAHARWFTRAELRTETASGAIVLPGGVSISRSLVEAWYGAPLPGSW</sequence>
<dbReference type="PANTHER" id="PTHR42904:SF6">
    <property type="entry name" value="NAD-CAPPED RNA HYDROLASE NUDT12"/>
    <property type="match status" value="1"/>
</dbReference>
<dbReference type="NCBIfam" id="NF001299">
    <property type="entry name" value="PRK00241.1"/>
    <property type="match status" value="1"/>
</dbReference>
<dbReference type="RefSeq" id="WP_367994726.1">
    <property type="nucleotide sequence ID" value="NZ_JBFPJR010000025.1"/>
</dbReference>
<dbReference type="GO" id="GO:0016787">
    <property type="term" value="F:hydrolase activity"/>
    <property type="evidence" value="ECO:0007669"/>
    <property type="project" value="UniProtKB-KW"/>
</dbReference>
<evidence type="ECO:0000256" key="9">
    <source>
        <dbReference type="ARBA" id="ARBA00023679"/>
    </source>
</evidence>
<reference evidence="12 13" key="1">
    <citation type="submission" date="2024-07" db="EMBL/GenBank/DDBJ databases">
        <authorList>
            <person name="Lee S."/>
            <person name="Kang M."/>
        </authorList>
    </citation>
    <scope>NUCLEOTIDE SEQUENCE [LARGE SCALE GENOMIC DNA]</scope>
    <source>
        <strain evidence="12 13">DS6</strain>
    </source>
</reference>
<dbReference type="Gene3D" id="3.90.79.10">
    <property type="entry name" value="Nucleoside Triphosphate Pyrophosphohydrolase"/>
    <property type="match status" value="1"/>
</dbReference>
<dbReference type="InterPro" id="IPR015797">
    <property type="entry name" value="NUDIX_hydrolase-like_dom_sf"/>
</dbReference>
<dbReference type="InterPro" id="IPR020084">
    <property type="entry name" value="NUDIX_hydrolase_CS"/>
</dbReference>
<keyword evidence="13" id="KW-1185">Reference proteome</keyword>
<evidence type="ECO:0000256" key="1">
    <source>
        <dbReference type="ARBA" id="ARBA00001946"/>
    </source>
</evidence>
<dbReference type="Proteomes" id="UP001556631">
    <property type="component" value="Unassembled WGS sequence"/>
</dbReference>
<evidence type="ECO:0000259" key="11">
    <source>
        <dbReference type="PROSITE" id="PS51462"/>
    </source>
</evidence>
<dbReference type="SUPFAM" id="SSF55811">
    <property type="entry name" value="Nudix"/>
    <property type="match status" value="1"/>
</dbReference>
<comment type="similarity">
    <text evidence="3">Belongs to the Nudix hydrolase family. NudC subfamily.</text>
</comment>
<evidence type="ECO:0000256" key="2">
    <source>
        <dbReference type="ARBA" id="ARBA00001947"/>
    </source>
</evidence>
<comment type="cofactor">
    <cofactor evidence="2">
        <name>Zn(2+)</name>
        <dbReference type="ChEBI" id="CHEBI:29105"/>
    </cofactor>
</comment>
<comment type="cofactor">
    <cofactor evidence="1">
        <name>Mg(2+)</name>
        <dbReference type="ChEBI" id="CHEBI:18420"/>
    </cofactor>
</comment>
<comment type="catalytic activity">
    <reaction evidence="9">
        <text>a 5'-end NAD(+)-phospho-ribonucleoside in mRNA + H2O = a 5'-end phospho-adenosine-phospho-ribonucleoside in mRNA + beta-nicotinamide D-ribonucleotide + 2 H(+)</text>
        <dbReference type="Rhea" id="RHEA:60876"/>
        <dbReference type="Rhea" id="RHEA-COMP:15698"/>
        <dbReference type="Rhea" id="RHEA-COMP:15719"/>
        <dbReference type="ChEBI" id="CHEBI:14649"/>
        <dbReference type="ChEBI" id="CHEBI:15377"/>
        <dbReference type="ChEBI" id="CHEBI:15378"/>
        <dbReference type="ChEBI" id="CHEBI:144029"/>
        <dbReference type="ChEBI" id="CHEBI:144051"/>
    </reaction>
    <physiologicalReaction direction="left-to-right" evidence="9">
        <dbReference type="Rhea" id="RHEA:60877"/>
    </physiologicalReaction>
</comment>